<comment type="caution">
    <text evidence="1">The sequence shown here is derived from an EMBL/GenBank/DDBJ whole genome shotgun (WGS) entry which is preliminary data.</text>
</comment>
<reference evidence="1" key="2">
    <citation type="submission" date="2020-09" db="EMBL/GenBank/DDBJ databases">
        <authorList>
            <person name="Sun Q."/>
            <person name="Kim S."/>
        </authorList>
    </citation>
    <scope>NUCLEOTIDE SEQUENCE</scope>
    <source>
        <strain evidence="1">KCTC 12368</strain>
    </source>
</reference>
<accession>A0A918PXS0</accession>
<evidence type="ECO:0000313" key="2">
    <source>
        <dbReference type="Proteomes" id="UP000619457"/>
    </source>
</evidence>
<name>A0A918PXS0_9BACT</name>
<sequence length="157" mass="17410">MEIKEIVSIIRDQGSISLADSAGEKVTLINPQAYQSETTGGRGVFLLVDLFQIRGIAGQFSEVSLDIVEYTSKPTVYTTWASELLKTGPVNEGKVKFSVLKKGIWNQIVFAFGRPLVATLIPDQETSDKLNENFPLYSKEVRQLFLGPEGEVKIIEE</sequence>
<evidence type="ECO:0000313" key="1">
    <source>
        <dbReference type="EMBL" id="GGZ26618.1"/>
    </source>
</evidence>
<dbReference type="RefSeq" id="WP_018473181.1">
    <property type="nucleotide sequence ID" value="NZ_BMWX01000003.1"/>
</dbReference>
<dbReference type="Proteomes" id="UP000619457">
    <property type="component" value="Unassembled WGS sequence"/>
</dbReference>
<protein>
    <submittedName>
        <fullName evidence="1">Uncharacterized protein</fullName>
    </submittedName>
</protein>
<proteinExistence type="predicted"/>
<gene>
    <name evidence="1" type="ORF">GCM10007049_19160</name>
</gene>
<reference evidence="1" key="1">
    <citation type="journal article" date="2014" name="Int. J. Syst. Evol. Microbiol.">
        <title>Complete genome sequence of Corynebacterium casei LMG S-19264T (=DSM 44701T), isolated from a smear-ripened cheese.</title>
        <authorList>
            <consortium name="US DOE Joint Genome Institute (JGI-PGF)"/>
            <person name="Walter F."/>
            <person name="Albersmeier A."/>
            <person name="Kalinowski J."/>
            <person name="Ruckert C."/>
        </authorList>
    </citation>
    <scope>NUCLEOTIDE SEQUENCE</scope>
    <source>
        <strain evidence="1">KCTC 12368</strain>
    </source>
</reference>
<dbReference type="EMBL" id="BMWX01000003">
    <property type="protein sequence ID" value="GGZ26618.1"/>
    <property type="molecule type" value="Genomic_DNA"/>
</dbReference>
<organism evidence="1 2">
    <name type="scientific">Echinicola pacifica</name>
    <dbReference type="NCBI Taxonomy" id="346377"/>
    <lineage>
        <taxon>Bacteria</taxon>
        <taxon>Pseudomonadati</taxon>
        <taxon>Bacteroidota</taxon>
        <taxon>Cytophagia</taxon>
        <taxon>Cytophagales</taxon>
        <taxon>Cyclobacteriaceae</taxon>
        <taxon>Echinicola</taxon>
    </lineage>
</organism>
<dbReference type="AlphaFoldDB" id="A0A918PXS0"/>
<keyword evidence="2" id="KW-1185">Reference proteome</keyword>